<keyword evidence="6" id="KW-0133">Cell shape</keyword>
<feature type="transmembrane region" description="Helical" evidence="11">
    <location>
        <begin position="160"/>
        <end position="176"/>
    </location>
</feature>
<keyword evidence="5 11" id="KW-0812">Transmembrane</keyword>
<dbReference type="PROSITE" id="PS00428">
    <property type="entry name" value="FTSW_RODA_SPOVE"/>
    <property type="match status" value="1"/>
</dbReference>
<dbReference type="InterPro" id="IPR001182">
    <property type="entry name" value="FtsW/RodA"/>
</dbReference>
<evidence type="ECO:0000256" key="7">
    <source>
        <dbReference type="ARBA" id="ARBA00022984"/>
    </source>
</evidence>
<feature type="transmembrane region" description="Helical" evidence="11">
    <location>
        <begin position="75"/>
        <end position="95"/>
    </location>
</feature>
<comment type="caution">
    <text evidence="12">The sequence shown here is derived from an EMBL/GenBank/DDBJ whole genome shotgun (WGS) entry which is preliminary data.</text>
</comment>
<name>A0ABS4KIH0_9FIRM</name>
<keyword evidence="3" id="KW-0328">Glycosyltransferase</keyword>
<feature type="transmembrane region" description="Helical" evidence="11">
    <location>
        <begin position="183"/>
        <end position="202"/>
    </location>
</feature>
<dbReference type="Proteomes" id="UP001314903">
    <property type="component" value="Unassembled WGS sequence"/>
</dbReference>
<dbReference type="InterPro" id="IPR011923">
    <property type="entry name" value="RodA/MrdB"/>
</dbReference>
<reference evidence="12 13" key="1">
    <citation type="submission" date="2021-03" db="EMBL/GenBank/DDBJ databases">
        <title>Genomic Encyclopedia of Type Strains, Phase IV (KMG-IV): sequencing the most valuable type-strain genomes for metagenomic binning, comparative biology and taxonomic classification.</title>
        <authorList>
            <person name="Goeker M."/>
        </authorList>
    </citation>
    <scope>NUCLEOTIDE SEQUENCE [LARGE SCALE GENOMIC DNA]</scope>
    <source>
        <strain evidence="12 13">DSM 27512</strain>
    </source>
</reference>
<keyword evidence="7" id="KW-0573">Peptidoglycan synthesis</keyword>
<proteinExistence type="predicted"/>
<keyword evidence="13" id="KW-1185">Reference proteome</keyword>
<keyword evidence="9 11" id="KW-0472">Membrane</keyword>
<accession>A0ABS4KIH0</accession>
<evidence type="ECO:0000256" key="10">
    <source>
        <dbReference type="ARBA" id="ARBA00023316"/>
    </source>
</evidence>
<dbReference type="PANTHER" id="PTHR30474">
    <property type="entry name" value="CELL CYCLE PROTEIN"/>
    <property type="match status" value="1"/>
</dbReference>
<feature type="transmembrane region" description="Helical" evidence="11">
    <location>
        <begin position="301"/>
        <end position="319"/>
    </location>
</feature>
<evidence type="ECO:0000256" key="3">
    <source>
        <dbReference type="ARBA" id="ARBA00022676"/>
    </source>
</evidence>
<feature type="transmembrane region" description="Helical" evidence="11">
    <location>
        <begin position="339"/>
        <end position="361"/>
    </location>
</feature>
<evidence type="ECO:0000313" key="13">
    <source>
        <dbReference type="Proteomes" id="UP001314903"/>
    </source>
</evidence>
<dbReference type="PANTHER" id="PTHR30474:SF1">
    <property type="entry name" value="PEPTIDOGLYCAN GLYCOSYLTRANSFERASE MRDB"/>
    <property type="match status" value="1"/>
</dbReference>
<feature type="transmembrane region" description="Helical" evidence="11">
    <location>
        <begin position="43"/>
        <end position="63"/>
    </location>
</feature>
<dbReference type="InterPro" id="IPR018365">
    <property type="entry name" value="Cell_cycle_FtsW-rel_CS"/>
</dbReference>
<gene>
    <name evidence="12" type="ORF">J2Z35_000718</name>
</gene>
<keyword evidence="8 11" id="KW-1133">Transmembrane helix</keyword>
<evidence type="ECO:0000313" key="12">
    <source>
        <dbReference type="EMBL" id="MBP2026926.1"/>
    </source>
</evidence>
<evidence type="ECO:0000256" key="9">
    <source>
        <dbReference type="ARBA" id="ARBA00023136"/>
    </source>
</evidence>
<dbReference type="RefSeq" id="WP_209659413.1">
    <property type="nucleotide sequence ID" value="NZ_JAGGLI010000005.1"/>
</dbReference>
<evidence type="ECO:0000256" key="2">
    <source>
        <dbReference type="ARBA" id="ARBA00022475"/>
    </source>
</evidence>
<dbReference type="Pfam" id="PF01098">
    <property type="entry name" value="FTSW_RODA_SPOVE"/>
    <property type="match status" value="1"/>
</dbReference>
<organism evidence="12 13">
    <name type="scientific">Acetoanaerobium pronyense</name>
    <dbReference type="NCBI Taxonomy" id="1482736"/>
    <lineage>
        <taxon>Bacteria</taxon>
        <taxon>Bacillati</taxon>
        <taxon>Bacillota</taxon>
        <taxon>Clostridia</taxon>
        <taxon>Peptostreptococcales</taxon>
        <taxon>Filifactoraceae</taxon>
        <taxon>Acetoanaerobium</taxon>
    </lineage>
</organism>
<evidence type="ECO:0000256" key="1">
    <source>
        <dbReference type="ARBA" id="ARBA00004141"/>
    </source>
</evidence>
<feature type="transmembrane region" description="Helical" evidence="11">
    <location>
        <begin position="263"/>
        <end position="289"/>
    </location>
</feature>
<evidence type="ECO:0000256" key="8">
    <source>
        <dbReference type="ARBA" id="ARBA00022989"/>
    </source>
</evidence>
<keyword evidence="2" id="KW-1003">Cell membrane</keyword>
<dbReference type="NCBIfam" id="TIGR02210">
    <property type="entry name" value="rodA_shape"/>
    <property type="match status" value="1"/>
</dbReference>
<evidence type="ECO:0000256" key="4">
    <source>
        <dbReference type="ARBA" id="ARBA00022679"/>
    </source>
</evidence>
<evidence type="ECO:0000256" key="6">
    <source>
        <dbReference type="ARBA" id="ARBA00022960"/>
    </source>
</evidence>
<protein>
    <submittedName>
        <fullName evidence="12">Rod shape determining protein RodA</fullName>
    </submittedName>
</protein>
<comment type="subcellular location">
    <subcellularLocation>
        <location evidence="1">Membrane</location>
        <topology evidence="1">Multi-pass membrane protein</topology>
    </subcellularLocation>
</comment>
<sequence length="368" mass="41195">MIFKNLKDLDYKLILTVLLLHLCGITLIASATKMNQGYISREFIIQNISFGLGIVSIIGMMFFDYRDLKRYHWIFYGIGLVLLAIVFIPGVGINVGGSTRWINIGIMNLQTSEVVKITYIISFAAFVEERRGNFDTWKDLIPPALYILPVFILMMRQPDLGGSIVFIVISFSMLFISGLNMKIVGMASGLFLASMPMIYRFVLRPHQRVRIDAFLNPSDPSFPGNFQVIQSMIAIGSGQIFGKGLFRGTQNQLHFLPVQESDFIFAVLGEEFGLMGMSVVVLLFFFFLIRVLKNAVMAKDFYGTLIVTGVLSMFTYQIFQNIGMVMGIMPVTGVTLPFISYGGSSMLTSMIAVGLVINVSIRIKHRVN</sequence>
<feature type="transmembrane region" description="Helical" evidence="11">
    <location>
        <begin position="12"/>
        <end position="31"/>
    </location>
</feature>
<dbReference type="EMBL" id="JAGGLI010000005">
    <property type="protein sequence ID" value="MBP2026926.1"/>
    <property type="molecule type" value="Genomic_DNA"/>
</dbReference>
<evidence type="ECO:0000256" key="11">
    <source>
        <dbReference type="SAM" id="Phobius"/>
    </source>
</evidence>
<keyword evidence="10" id="KW-0961">Cell wall biogenesis/degradation</keyword>
<keyword evidence="4" id="KW-0808">Transferase</keyword>
<evidence type="ECO:0000256" key="5">
    <source>
        <dbReference type="ARBA" id="ARBA00022692"/>
    </source>
</evidence>